<evidence type="ECO:0000256" key="1">
    <source>
        <dbReference type="SAM" id="Phobius"/>
    </source>
</evidence>
<dbReference type="EMBL" id="NAEP01000039">
    <property type="protein sequence ID" value="PDQ35191.1"/>
    <property type="molecule type" value="Genomic_DNA"/>
</dbReference>
<organism evidence="2 3">
    <name type="scientific">Candidatus Lumbricidiphila eiseniae</name>
    <dbReference type="NCBI Taxonomy" id="1969409"/>
    <lineage>
        <taxon>Bacteria</taxon>
        <taxon>Bacillati</taxon>
        <taxon>Actinomycetota</taxon>
        <taxon>Actinomycetes</taxon>
        <taxon>Micrococcales</taxon>
        <taxon>Microbacteriaceae</taxon>
        <taxon>Candidatus Lumbricidiphila</taxon>
    </lineage>
</organism>
<protein>
    <submittedName>
        <fullName evidence="2">Uncharacterized protein</fullName>
    </submittedName>
</protein>
<keyword evidence="1" id="KW-0812">Transmembrane</keyword>
<keyword evidence="1" id="KW-0472">Membrane</keyword>
<keyword evidence="1" id="KW-1133">Transmembrane helix</keyword>
<proteinExistence type="predicted"/>
<sequence length="100" mass="10996">MKRNTLLEVDPGLVSGGAVRVLRMLRWWQVLDYVVFVVGVGVSVLGVWWASVMWGGVLMVGVSVVCGVSWMGGVFLVMVRAWDRSVRVDQVMRVVVGCDA</sequence>
<dbReference type="AlphaFoldDB" id="A0A2A6FRF7"/>
<dbReference type="Proteomes" id="UP000219994">
    <property type="component" value="Unassembled WGS sequence"/>
</dbReference>
<name>A0A2A6FRF7_9MICO</name>
<evidence type="ECO:0000313" key="3">
    <source>
        <dbReference type="Proteomes" id="UP000219994"/>
    </source>
</evidence>
<comment type="caution">
    <text evidence="2">The sequence shown here is derived from an EMBL/GenBank/DDBJ whole genome shotgun (WGS) entry which is preliminary data.</text>
</comment>
<feature type="transmembrane region" description="Helical" evidence="1">
    <location>
        <begin position="56"/>
        <end position="79"/>
    </location>
</feature>
<accession>A0A2A6FRF7</accession>
<feature type="transmembrane region" description="Helical" evidence="1">
    <location>
        <begin position="30"/>
        <end position="50"/>
    </location>
</feature>
<gene>
    <name evidence="2" type="ORF">B5766_07695</name>
</gene>
<reference evidence="3" key="1">
    <citation type="submission" date="2017-03" db="EMBL/GenBank/DDBJ databases">
        <authorList>
            <person name="Lund M.B."/>
        </authorList>
    </citation>
    <scope>NUCLEOTIDE SEQUENCE [LARGE SCALE GENOMIC DNA]</scope>
</reference>
<evidence type="ECO:0000313" key="2">
    <source>
        <dbReference type="EMBL" id="PDQ35191.1"/>
    </source>
</evidence>